<feature type="transmembrane region" description="Helical" evidence="11">
    <location>
        <begin position="35"/>
        <end position="54"/>
    </location>
</feature>
<comment type="subcellular location">
    <subcellularLocation>
        <location evidence="1">Membrane</location>
        <topology evidence="1">Multi-pass membrane protein</topology>
    </subcellularLocation>
</comment>
<dbReference type="GO" id="GO:0000750">
    <property type="term" value="P:pheromone-dependent signal transduction involved in conjugation with cellular fusion"/>
    <property type="evidence" value="ECO:0007669"/>
    <property type="project" value="TreeGrafter"/>
</dbReference>
<keyword evidence="4 11" id="KW-0812">Transmembrane</keyword>
<evidence type="ECO:0000313" key="12">
    <source>
        <dbReference type="EMBL" id="TFY73519.1"/>
    </source>
</evidence>
<evidence type="ECO:0000256" key="5">
    <source>
        <dbReference type="ARBA" id="ARBA00022989"/>
    </source>
</evidence>
<sequence length="424" mass="47729">MAAPPNHVFSAFAFVGFAMCAVPFYWHLEAWNTGTCLYMAWTGISCLIQFINSIVWDHNAINWAPVWCDISTRIMVGAAVGIPASSLCINRRLYKIASIKAVTVTKSEKRHGIMIDLAIGVGIPVLQMILQYVVQGHRFDIFEDVGCFPFTWNTPLAYVLVFTWPVVIGLVSIFYCSLSIRTFWKRRRQFNEVLAGNRNLSFSRYFRLMALAGIELCCTIPLGSYSIYLNVTGGVISKWVSWDDTHFDFSRVGQFPNVLWRTDHVEEVSIELSRWLVVLCAFIFFGFFGFADEARKHYRLVYTSARAARLGYTTATMSSFETSSYNASRFADVTSSNKGNIAIFMSTERSRRRDSLLSFSDRLSTSISIGDDSDDLDEKKPYSPTESTASSSRDAIDHEAGHKSLPQLPEIARPQPSLDVSTVP</sequence>
<feature type="transmembrane region" description="Helical" evidence="11">
    <location>
        <begin position="74"/>
        <end position="93"/>
    </location>
</feature>
<dbReference type="EMBL" id="SFCI01002780">
    <property type="protein sequence ID" value="TFY73519.1"/>
    <property type="molecule type" value="Genomic_DNA"/>
</dbReference>
<gene>
    <name evidence="12" type="ORF">EWM64_g10493</name>
</gene>
<feature type="non-terminal residue" evidence="12">
    <location>
        <position position="424"/>
    </location>
</feature>
<keyword evidence="6" id="KW-0297">G-protein coupled receptor</keyword>
<feature type="transmembrane region" description="Helical" evidence="11">
    <location>
        <begin position="6"/>
        <end position="28"/>
    </location>
</feature>
<dbReference type="OrthoDB" id="2874149at2759"/>
<evidence type="ECO:0000256" key="3">
    <source>
        <dbReference type="ARBA" id="ARBA00022507"/>
    </source>
</evidence>
<evidence type="ECO:0000256" key="2">
    <source>
        <dbReference type="ARBA" id="ARBA00011085"/>
    </source>
</evidence>
<keyword evidence="5 11" id="KW-1133">Transmembrane helix</keyword>
<comment type="similarity">
    <text evidence="2">Belongs to the G-protein coupled receptor 4 family.</text>
</comment>
<dbReference type="PANTHER" id="PTHR28097:SF1">
    <property type="entry name" value="PHEROMONE A FACTOR RECEPTOR"/>
    <property type="match status" value="1"/>
</dbReference>
<feature type="region of interest" description="Disordered" evidence="10">
    <location>
        <begin position="370"/>
        <end position="424"/>
    </location>
</feature>
<reference evidence="12 13" key="1">
    <citation type="submission" date="2019-02" db="EMBL/GenBank/DDBJ databases">
        <title>Genome sequencing of the rare red list fungi Hericium alpestre (H. flagellum).</title>
        <authorList>
            <person name="Buettner E."/>
            <person name="Kellner H."/>
        </authorList>
    </citation>
    <scope>NUCLEOTIDE SEQUENCE [LARGE SCALE GENOMIC DNA]</scope>
    <source>
        <strain evidence="12 13">DSM 108284</strain>
    </source>
</reference>
<evidence type="ECO:0000256" key="9">
    <source>
        <dbReference type="ARBA" id="ARBA00023224"/>
    </source>
</evidence>
<feature type="transmembrane region" description="Helical" evidence="11">
    <location>
        <begin position="113"/>
        <end position="134"/>
    </location>
</feature>
<dbReference type="GO" id="GO:0005886">
    <property type="term" value="C:plasma membrane"/>
    <property type="evidence" value="ECO:0007669"/>
    <property type="project" value="TreeGrafter"/>
</dbReference>
<keyword evidence="13" id="KW-1185">Reference proteome</keyword>
<evidence type="ECO:0000256" key="8">
    <source>
        <dbReference type="ARBA" id="ARBA00023170"/>
    </source>
</evidence>
<keyword evidence="8" id="KW-0675">Receptor</keyword>
<evidence type="ECO:0000256" key="10">
    <source>
        <dbReference type="SAM" id="MobiDB-lite"/>
    </source>
</evidence>
<dbReference type="InterPro" id="IPR000481">
    <property type="entry name" value="GPCR_Pheromne_B_alpha_rcpt"/>
</dbReference>
<evidence type="ECO:0000256" key="4">
    <source>
        <dbReference type="ARBA" id="ARBA00022692"/>
    </source>
</evidence>
<organism evidence="12 13">
    <name type="scientific">Hericium alpestre</name>
    <dbReference type="NCBI Taxonomy" id="135208"/>
    <lineage>
        <taxon>Eukaryota</taxon>
        <taxon>Fungi</taxon>
        <taxon>Dikarya</taxon>
        <taxon>Basidiomycota</taxon>
        <taxon>Agaricomycotina</taxon>
        <taxon>Agaricomycetes</taxon>
        <taxon>Russulales</taxon>
        <taxon>Hericiaceae</taxon>
        <taxon>Hericium</taxon>
    </lineage>
</organism>
<feature type="compositionally biased region" description="Polar residues" evidence="10">
    <location>
        <begin position="384"/>
        <end position="393"/>
    </location>
</feature>
<comment type="caution">
    <text evidence="12">The sequence shown here is derived from an EMBL/GenBank/DDBJ whole genome shotgun (WGS) entry which is preliminary data.</text>
</comment>
<keyword evidence="9" id="KW-0807">Transducer</keyword>
<dbReference type="InterPro" id="IPR001499">
    <property type="entry name" value="GPCR_STE3"/>
</dbReference>
<dbReference type="Proteomes" id="UP000298061">
    <property type="component" value="Unassembled WGS sequence"/>
</dbReference>
<feature type="transmembrane region" description="Helical" evidence="11">
    <location>
        <begin position="205"/>
        <end position="228"/>
    </location>
</feature>
<accession>A0A4Y9ZJ88</accession>
<keyword evidence="7 11" id="KW-0472">Membrane</keyword>
<evidence type="ECO:0000256" key="6">
    <source>
        <dbReference type="ARBA" id="ARBA00023040"/>
    </source>
</evidence>
<evidence type="ECO:0000256" key="7">
    <source>
        <dbReference type="ARBA" id="ARBA00023136"/>
    </source>
</evidence>
<keyword evidence="3" id="KW-0589">Pheromone response</keyword>
<dbReference type="Pfam" id="PF02076">
    <property type="entry name" value="STE3"/>
    <property type="match status" value="1"/>
</dbReference>
<feature type="transmembrane region" description="Helical" evidence="11">
    <location>
        <begin position="158"/>
        <end position="184"/>
    </location>
</feature>
<evidence type="ECO:0000313" key="13">
    <source>
        <dbReference type="Proteomes" id="UP000298061"/>
    </source>
</evidence>
<proteinExistence type="inferred from homology"/>
<dbReference type="CDD" id="cd14966">
    <property type="entry name" value="7tmD_STE3"/>
    <property type="match status" value="1"/>
</dbReference>
<evidence type="ECO:0000256" key="1">
    <source>
        <dbReference type="ARBA" id="ARBA00004141"/>
    </source>
</evidence>
<feature type="transmembrane region" description="Helical" evidence="11">
    <location>
        <begin position="272"/>
        <end position="291"/>
    </location>
</feature>
<evidence type="ECO:0000256" key="11">
    <source>
        <dbReference type="SAM" id="Phobius"/>
    </source>
</evidence>
<protein>
    <submittedName>
        <fullName evidence="12">Uncharacterized protein</fullName>
    </submittedName>
</protein>
<dbReference type="PRINTS" id="PR00901">
    <property type="entry name" value="PHEROMONEBAR"/>
</dbReference>
<dbReference type="GO" id="GO:0004934">
    <property type="term" value="F:mating-type alpha-factor pheromone receptor activity"/>
    <property type="evidence" value="ECO:0007669"/>
    <property type="project" value="InterPro"/>
</dbReference>
<dbReference type="PRINTS" id="PR00899">
    <property type="entry name" value="GPCRSTE3"/>
</dbReference>
<name>A0A4Y9ZJ88_9AGAM</name>
<dbReference type="PANTHER" id="PTHR28097">
    <property type="entry name" value="PHEROMONE A FACTOR RECEPTOR"/>
    <property type="match status" value="1"/>
</dbReference>
<dbReference type="AlphaFoldDB" id="A0A4Y9ZJ88"/>